<evidence type="ECO:0000313" key="3">
    <source>
        <dbReference type="EMBL" id="MBT1704214.1"/>
    </source>
</evidence>
<proteinExistence type="predicted"/>
<name>A0ABS5VS00_9BACT</name>
<evidence type="ECO:0000256" key="2">
    <source>
        <dbReference type="SAM" id="SignalP"/>
    </source>
</evidence>
<dbReference type="EMBL" id="JAHESD010000027">
    <property type="protein sequence ID" value="MBT1704214.1"/>
    <property type="molecule type" value="Genomic_DNA"/>
</dbReference>
<reference evidence="3 4" key="1">
    <citation type="submission" date="2021-05" db="EMBL/GenBank/DDBJ databases">
        <title>A Polyphasic approach of four new species of the genus Ohtaekwangia: Ohtaekwangia histidinii sp. nov., Ohtaekwangia cretensis sp. nov., Ohtaekwangia indiensis sp. nov., Ohtaekwangia reichenbachii sp. nov. from diverse environment.</title>
        <authorList>
            <person name="Octaviana S."/>
        </authorList>
    </citation>
    <scope>NUCLEOTIDE SEQUENCE [LARGE SCALE GENOMIC DNA]</scope>
    <source>
        <strain evidence="3 4">PWU20</strain>
    </source>
</reference>
<keyword evidence="2" id="KW-0732">Signal</keyword>
<organism evidence="3 4">
    <name type="scientific">Chryseosolibacter indicus</name>
    <dbReference type="NCBI Taxonomy" id="2782351"/>
    <lineage>
        <taxon>Bacteria</taxon>
        <taxon>Pseudomonadati</taxon>
        <taxon>Bacteroidota</taxon>
        <taxon>Cytophagia</taxon>
        <taxon>Cytophagales</taxon>
        <taxon>Chryseotaleaceae</taxon>
        <taxon>Chryseosolibacter</taxon>
    </lineage>
</organism>
<accession>A0ABS5VS00</accession>
<dbReference type="InterPro" id="IPR011659">
    <property type="entry name" value="WD40"/>
</dbReference>
<comment type="caution">
    <text evidence="3">The sequence shown here is derived from an EMBL/GenBank/DDBJ whole genome shotgun (WGS) entry which is preliminary data.</text>
</comment>
<dbReference type="InterPro" id="IPR011042">
    <property type="entry name" value="6-blade_b-propeller_TolB-like"/>
</dbReference>
<dbReference type="Pfam" id="PF07676">
    <property type="entry name" value="PD40"/>
    <property type="match status" value="3"/>
</dbReference>
<protein>
    <submittedName>
        <fullName evidence="3">PD40 domain-containing protein</fullName>
    </submittedName>
</protein>
<evidence type="ECO:0000256" key="1">
    <source>
        <dbReference type="SAM" id="MobiDB-lite"/>
    </source>
</evidence>
<gene>
    <name evidence="3" type="ORF">KK060_13050</name>
</gene>
<dbReference type="Gene3D" id="2.120.10.30">
    <property type="entry name" value="TolB, C-terminal domain"/>
    <property type="match status" value="1"/>
</dbReference>
<feature type="region of interest" description="Disordered" evidence="1">
    <location>
        <begin position="180"/>
        <end position="200"/>
    </location>
</feature>
<evidence type="ECO:0000313" key="4">
    <source>
        <dbReference type="Proteomes" id="UP000772618"/>
    </source>
</evidence>
<feature type="chain" id="PRO_5046307785" evidence="2">
    <location>
        <begin position="20"/>
        <end position="528"/>
    </location>
</feature>
<dbReference type="Proteomes" id="UP000772618">
    <property type="component" value="Unassembled WGS sequence"/>
</dbReference>
<dbReference type="SUPFAM" id="SSF82171">
    <property type="entry name" value="DPP6 N-terminal domain-like"/>
    <property type="match status" value="1"/>
</dbReference>
<sequence>MKYLFLVFGLYFSAFYANGQAQTRKLSSSINHPSLNLYSPYLSADANALVFISDNAEDGVLTPFYTFREVSDWREPQLFPKHIQSRLNFLRGYSLSADGKRLYFTTLKGPGVGGFDIWYSDLKGTSWSEPGNFGLPLNTKAHEGCPTFTTDGNTVYFMRCEKMDQNKGENCRILKSTKKPNGQWEEPVELPSNINTGNSQTPRIMADGETLYFSSDKLSPKKGGMDLYVTRLVNGKWTDPKPLDFINTDKDDQYISVAALGRYILKDTQGPRKNELVEFLIPESLRPKGIMKVEGSVTDPAGKAVSAYISAFDVSNNKRVYNAKPAADGSFYLYLKEGSRYEISFDPEQNNLTYYSRIFDLNNSDKIPQVEKLKATLKALVIGDELNLDRVQFNPSSSELMLTEGVSEWKRLVRVINGNPSFKFDIQVLQTGYLEDTIPSNPDLTEAIYDSVTTQYDDIDSLGQLYKRDTIIVKTIYHNNRTTKQAKAIADYLISLGASKDRISYFGNSIPATSPDNRRLVIKAVVKK</sequence>
<keyword evidence="4" id="KW-1185">Reference proteome</keyword>
<feature type="signal peptide" evidence="2">
    <location>
        <begin position="1"/>
        <end position="19"/>
    </location>
</feature>
<dbReference type="CDD" id="cd15482">
    <property type="entry name" value="Sialidase_non-viral"/>
    <property type="match status" value="1"/>
</dbReference>
<dbReference type="RefSeq" id="WP_254154172.1">
    <property type="nucleotide sequence ID" value="NZ_JAHESD010000027.1"/>
</dbReference>